<dbReference type="Proteomes" id="UP000229740">
    <property type="component" value="Unassembled WGS sequence"/>
</dbReference>
<comment type="caution">
    <text evidence="1">The sequence shown here is derived from an EMBL/GenBank/DDBJ whole genome shotgun (WGS) entry which is preliminary data.</text>
</comment>
<proteinExistence type="predicted"/>
<reference evidence="1 2" key="1">
    <citation type="submission" date="2017-10" db="EMBL/GenBank/DDBJ databases">
        <title>Novel microbial diversity and functional potential in the marine mammal oral microbiome.</title>
        <authorList>
            <person name="Dudek N.K."/>
            <person name="Sun C.L."/>
            <person name="Burstein D."/>
            <person name="Kantor R.S."/>
            <person name="Aliaga Goltsman D.S."/>
            <person name="Bik E.M."/>
            <person name="Thomas B.C."/>
            <person name="Banfield J.F."/>
            <person name="Relman D.A."/>
        </authorList>
    </citation>
    <scope>NUCLEOTIDE SEQUENCE [LARGE SCALE GENOMIC DNA]</scope>
    <source>
        <strain evidence="1">DOLZORAL124_49_17</strain>
    </source>
</reference>
<gene>
    <name evidence="1" type="ORF">CSB45_08585</name>
</gene>
<evidence type="ECO:0000313" key="2">
    <source>
        <dbReference type="Proteomes" id="UP000229740"/>
    </source>
</evidence>
<accession>A0A2G6E5A1</accession>
<dbReference type="AlphaFoldDB" id="A0A2G6E5A1"/>
<organism evidence="1 2">
    <name type="scientific">candidate division KSB3 bacterium</name>
    <dbReference type="NCBI Taxonomy" id="2044937"/>
    <lineage>
        <taxon>Bacteria</taxon>
        <taxon>candidate division KSB3</taxon>
    </lineage>
</organism>
<evidence type="ECO:0000313" key="1">
    <source>
        <dbReference type="EMBL" id="PID57270.1"/>
    </source>
</evidence>
<protein>
    <submittedName>
        <fullName evidence="1">Uncharacterized protein</fullName>
    </submittedName>
</protein>
<name>A0A2G6E5A1_9BACT</name>
<dbReference type="EMBL" id="PDPS01000028">
    <property type="protein sequence ID" value="PID57270.1"/>
    <property type="molecule type" value="Genomic_DNA"/>
</dbReference>
<sequence length="197" mass="22789">MYITAIDVYVKALLDIATALEQHREARTAFDVSFLSRVVLDGFLQTVTERERVLGCRSPNEEFLLWQGQVPGIAKNWNNIGWIFPFHGLQEMENSYEIVTRSEIAEKSWAGLRQFWLSCRLRVHEAALDLPANLVKIRVLGDECRSAMQVLREHPPDLRYVSRTLLERLPQKSPLKQRLHVKLILGEQLKPYAQAPR</sequence>